<reference evidence="2" key="1">
    <citation type="submission" date="2015-07" db="EMBL/GenBank/DDBJ databases">
        <title>Draft genome sequence of Streptomyces sp. CMAA 1322, a bacterium isolated from Caatinga biome, from dry forest semiarid of Brazil.</title>
        <authorList>
            <person name="Santos S.N."/>
            <person name="Gacesa R."/>
            <person name="Taketani R.G."/>
            <person name="Long P.F."/>
            <person name="Melo I.S."/>
        </authorList>
    </citation>
    <scope>NUCLEOTIDE SEQUENCE [LARGE SCALE GENOMIC DNA]</scope>
    <source>
        <strain evidence="2">CMAA 1322</strain>
    </source>
</reference>
<dbReference type="STRING" id="1678637.AC230_09330"/>
<dbReference type="OrthoDB" id="4506662at2"/>
<dbReference type="AlphaFoldDB" id="A0A0K9XHG7"/>
<proteinExistence type="predicted"/>
<keyword evidence="2" id="KW-1185">Reference proteome</keyword>
<dbReference type="PATRIC" id="fig|1678637.3.peg.2016"/>
<dbReference type="InterPro" id="IPR011990">
    <property type="entry name" value="TPR-like_helical_dom_sf"/>
</dbReference>
<evidence type="ECO:0000313" key="2">
    <source>
        <dbReference type="Proteomes" id="UP000037288"/>
    </source>
</evidence>
<protein>
    <recommendedName>
        <fullName evidence="3">HTH cro/C1-type domain-containing protein</fullName>
    </recommendedName>
</protein>
<dbReference type="EMBL" id="LFXA01000004">
    <property type="protein sequence ID" value="KNB52830.1"/>
    <property type="molecule type" value="Genomic_DNA"/>
</dbReference>
<dbReference type="Gene3D" id="1.25.40.10">
    <property type="entry name" value="Tetratricopeptide repeat domain"/>
    <property type="match status" value="1"/>
</dbReference>
<evidence type="ECO:0008006" key="3">
    <source>
        <dbReference type="Google" id="ProtNLM"/>
    </source>
</evidence>
<comment type="caution">
    <text evidence="1">The sequence shown here is derived from an EMBL/GenBank/DDBJ whole genome shotgun (WGS) entry which is preliminary data.</text>
</comment>
<accession>A0A0K9XHG7</accession>
<name>A0A0K9XHG7_9ACTN</name>
<sequence length="425" mass="45360">MAGRVVSRLAQLRRTAGYTQETFVTAFIQEAARLGIDASVSVRQVRRWERETPPPLPHPSQQIVLEAIFGVPLAEMGFEVPPHRVTIAAPVGDSGNVKRRTFVADAGLLAGAALVGARSGPRVGTADVARLRAELDGLYRTDHTAGSVPAMVQASAIEDEITGALGTASYTSRVGRELQTMLAELHGHRAWYGYDGGRIDQGRAACMEALAAAQLVDDALLQVSVLETLVLLAIKAERTWEAASAVENAYRLATRAGAGPTVRLVISLREANVATHAGDLSAARRALSRAVSHQGRTDADTEVPHWARFVGPFEVDYATADLYVRAEQPKHAVPFLRAAVRGIGGDLARNSASYRVKLACVLLAAGEVDEACGEMRGVLDACGGISSPRLLDKIREFERAAARTDSADARDCSERIRETVQGGAI</sequence>
<dbReference type="Proteomes" id="UP000037288">
    <property type="component" value="Unassembled WGS sequence"/>
</dbReference>
<gene>
    <name evidence="1" type="ORF">AC230_09330</name>
</gene>
<evidence type="ECO:0000313" key="1">
    <source>
        <dbReference type="EMBL" id="KNB52830.1"/>
    </source>
</evidence>
<organism evidence="1 2">
    <name type="scientific">Streptomyces caatingaensis</name>
    <dbReference type="NCBI Taxonomy" id="1678637"/>
    <lineage>
        <taxon>Bacteria</taxon>
        <taxon>Bacillati</taxon>
        <taxon>Actinomycetota</taxon>
        <taxon>Actinomycetes</taxon>
        <taxon>Kitasatosporales</taxon>
        <taxon>Streptomycetaceae</taxon>
        <taxon>Streptomyces</taxon>
    </lineage>
</organism>